<feature type="transmembrane region" description="Helical" evidence="7">
    <location>
        <begin position="60"/>
        <end position="80"/>
    </location>
</feature>
<evidence type="ECO:0000256" key="1">
    <source>
        <dbReference type="ARBA" id="ARBA00004651"/>
    </source>
</evidence>
<dbReference type="STRING" id="994573.T472_0218395"/>
<dbReference type="PANTHER" id="PTHR43266:SF10">
    <property type="entry name" value="BACILYSIN EXPORTER BACE-RELATED"/>
    <property type="match status" value="1"/>
</dbReference>
<feature type="transmembrane region" description="Helical" evidence="7">
    <location>
        <begin position="387"/>
        <end position="406"/>
    </location>
</feature>
<evidence type="ECO:0000256" key="2">
    <source>
        <dbReference type="ARBA" id="ARBA00022448"/>
    </source>
</evidence>
<dbReference type="PANTHER" id="PTHR43266">
    <property type="entry name" value="MACROLIDE-EFFLUX PROTEIN"/>
    <property type="match status" value="1"/>
</dbReference>
<keyword evidence="2" id="KW-0813">Transport</keyword>
<proteinExistence type="predicted"/>
<protein>
    <submittedName>
        <fullName evidence="8">MFS transporter</fullName>
    </submittedName>
</protein>
<evidence type="ECO:0000256" key="4">
    <source>
        <dbReference type="ARBA" id="ARBA00022692"/>
    </source>
</evidence>
<feature type="transmembrane region" description="Helical" evidence="7">
    <location>
        <begin position="325"/>
        <end position="348"/>
    </location>
</feature>
<feature type="transmembrane region" description="Helical" evidence="7">
    <location>
        <begin position="235"/>
        <end position="257"/>
    </location>
</feature>
<dbReference type="GO" id="GO:0005886">
    <property type="term" value="C:plasma membrane"/>
    <property type="evidence" value="ECO:0007669"/>
    <property type="project" value="UniProtKB-SubCell"/>
</dbReference>
<keyword evidence="4 7" id="KW-0812">Transmembrane</keyword>
<evidence type="ECO:0000256" key="6">
    <source>
        <dbReference type="ARBA" id="ARBA00023136"/>
    </source>
</evidence>
<keyword evidence="5 7" id="KW-1133">Transmembrane helix</keyword>
<accession>V7I1X5</accession>
<comment type="subcellular location">
    <subcellularLocation>
        <location evidence="1">Cell membrane</location>
        <topology evidence="1">Multi-pass membrane protein</topology>
    </subcellularLocation>
</comment>
<keyword evidence="6 7" id="KW-0472">Membrane</keyword>
<dbReference type="InterPro" id="IPR011701">
    <property type="entry name" value="MFS"/>
</dbReference>
<evidence type="ECO:0000256" key="5">
    <source>
        <dbReference type="ARBA" id="ARBA00022989"/>
    </source>
</evidence>
<feature type="transmembrane region" description="Helical" evidence="7">
    <location>
        <begin position="277"/>
        <end position="293"/>
    </location>
</feature>
<dbReference type="InterPro" id="IPR036259">
    <property type="entry name" value="MFS_trans_sf"/>
</dbReference>
<reference evidence="8 9" key="1">
    <citation type="journal article" date="2014" name="Genome Announc.">
        <title>Genome Sequence of Youngiibacter fragilis, the Type Strain of the Genus Youngiibacter.</title>
        <authorList>
            <person name="Wawrik C.B."/>
            <person name="Callaghan A.V."/>
            <person name="Stamps B.W."/>
            <person name="Wawrik B."/>
        </authorList>
    </citation>
    <scope>NUCLEOTIDE SEQUENCE [LARGE SCALE GENOMIC DNA]</scope>
    <source>
        <strain evidence="8 9">232.1</strain>
    </source>
</reference>
<gene>
    <name evidence="8" type="ORF">T472_0218395</name>
</gene>
<dbReference type="GO" id="GO:0022857">
    <property type="term" value="F:transmembrane transporter activity"/>
    <property type="evidence" value="ECO:0007669"/>
    <property type="project" value="InterPro"/>
</dbReference>
<dbReference type="Pfam" id="PF07690">
    <property type="entry name" value="MFS_1"/>
    <property type="match status" value="1"/>
</dbReference>
<dbReference type="SUPFAM" id="SSF103473">
    <property type="entry name" value="MFS general substrate transporter"/>
    <property type="match status" value="1"/>
</dbReference>
<dbReference type="eggNOG" id="COG0477">
    <property type="taxonomic scope" value="Bacteria"/>
</dbReference>
<feature type="transmembrane region" description="Helical" evidence="7">
    <location>
        <begin position="92"/>
        <end position="114"/>
    </location>
</feature>
<dbReference type="AlphaFoldDB" id="V7I1X5"/>
<feature type="transmembrane region" description="Helical" evidence="7">
    <location>
        <begin position="360"/>
        <end position="381"/>
    </location>
</feature>
<evidence type="ECO:0000313" key="9">
    <source>
        <dbReference type="Proteomes" id="UP000017747"/>
    </source>
</evidence>
<keyword evidence="3" id="KW-1003">Cell membrane</keyword>
<dbReference type="RefSeq" id="WP_023388306.1">
    <property type="nucleotide sequence ID" value="NZ_AXUN02000223.1"/>
</dbReference>
<name>V7I1X5_9CLOT</name>
<evidence type="ECO:0000313" key="8">
    <source>
        <dbReference type="EMBL" id="ETA79174.1"/>
    </source>
</evidence>
<feature type="transmembrane region" description="Helical" evidence="7">
    <location>
        <begin position="300"/>
        <end position="319"/>
    </location>
</feature>
<keyword evidence="9" id="KW-1185">Reference proteome</keyword>
<dbReference type="EMBL" id="AXUN02000223">
    <property type="protein sequence ID" value="ETA79174.1"/>
    <property type="molecule type" value="Genomic_DNA"/>
</dbReference>
<sequence>MNMTNDNIIISEEENITKSFTHWKRNTAVFLAGQSLSLFGSSLVQYAITWYITLTTDSGFMLTLSMLFGFLPQLVVSVFAGVWADRHDRKKLIILSDLAIASSTFILALMFMSGMRSLEAIFAVSFIRSIGAGIQTPSVSAILPQLVPRHKLMRVNGLNSSLQSATMIASPALSALLLTYSSMDRIFFIDVATAMTAILLLMSLKIPAYARTTRPDTGYLDELKLGMSYALHNKFIITLIFSQLAITFLVAPLAMLTPLLVARSYGEEYWRLTVNEISFFGGTILGGIAIGYWKGFTNRIDTLGASIFTMGVLTVGMGLTRVFPVYIGLMLLVGILMPFFNVPIYSLLQENVPEDKLGRVFSLISASSVMMPLGMLLFGPLAEVIRIEQILVVCGILMALQSLFVIRSRSLKDYETQEF</sequence>
<feature type="transmembrane region" description="Helical" evidence="7">
    <location>
        <begin position="186"/>
        <end position="204"/>
    </location>
</feature>
<evidence type="ECO:0000256" key="7">
    <source>
        <dbReference type="SAM" id="Phobius"/>
    </source>
</evidence>
<dbReference type="Proteomes" id="UP000017747">
    <property type="component" value="Unassembled WGS sequence"/>
</dbReference>
<feature type="transmembrane region" description="Helical" evidence="7">
    <location>
        <begin position="28"/>
        <end position="48"/>
    </location>
</feature>
<evidence type="ECO:0000256" key="3">
    <source>
        <dbReference type="ARBA" id="ARBA00022475"/>
    </source>
</evidence>
<dbReference type="Gene3D" id="1.20.1250.20">
    <property type="entry name" value="MFS general substrate transporter like domains"/>
    <property type="match status" value="1"/>
</dbReference>
<dbReference type="CDD" id="cd06173">
    <property type="entry name" value="MFS_MefA_like"/>
    <property type="match status" value="1"/>
</dbReference>
<organism evidence="8 9">
    <name type="scientific">Youngiibacter fragilis 232.1</name>
    <dbReference type="NCBI Taxonomy" id="994573"/>
    <lineage>
        <taxon>Bacteria</taxon>
        <taxon>Bacillati</taxon>
        <taxon>Bacillota</taxon>
        <taxon>Clostridia</taxon>
        <taxon>Eubacteriales</taxon>
        <taxon>Clostridiaceae</taxon>
        <taxon>Youngiibacter</taxon>
    </lineage>
</organism>
<comment type="caution">
    <text evidence="8">The sequence shown here is derived from an EMBL/GenBank/DDBJ whole genome shotgun (WGS) entry which is preliminary data.</text>
</comment>